<sequence length="313" mass="34999">MGLGEKAEQAAQALVHFYRTTGGLMCEGAYRIERAHGGSHILWQLPEGQMWPRPDPVGVRHYQPTAVETAMAERRLDTDVRFSDEMLKDVREASSVSIRKMRSTDGELNIYKPEAGENYDGLFHFRPYRGAQTDREVSAYRLDEALGFGRIPPTARTAGVAGMESGRTGSGMIQQFVESGPGRAAREYGKPQQQQVGVLDYIMGNLDRRPANFRTVYHDDGTFDLLAIDHGRAFPESFDPFEVPMSSDFLELWAGKGEDLQPEILAALDRVDVAQLHSALSDTGLSENATSGAVERFKYLRELRRIPQYISHD</sequence>
<gene>
    <name evidence="2" type="ORF">GCM10011588_30880</name>
</gene>
<reference evidence="2" key="2">
    <citation type="submission" date="2020-09" db="EMBL/GenBank/DDBJ databases">
        <authorList>
            <person name="Sun Q."/>
            <person name="Zhou Y."/>
        </authorList>
    </citation>
    <scope>NUCLEOTIDE SEQUENCE</scope>
    <source>
        <strain evidence="2">CGMCC 4.3508</strain>
    </source>
</reference>
<dbReference type="Pfam" id="PF00454">
    <property type="entry name" value="PI3_PI4_kinase"/>
    <property type="match status" value="1"/>
</dbReference>
<protein>
    <recommendedName>
        <fullName evidence="1">PI3K/PI4K catalytic domain-containing protein</fullName>
    </recommendedName>
</protein>
<comment type="caution">
    <text evidence="2">The sequence shown here is derived from an EMBL/GenBank/DDBJ whole genome shotgun (WGS) entry which is preliminary data.</text>
</comment>
<feature type="domain" description="PI3K/PI4K catalytic" evidence="1">
    <location>
        <begin position="183"/>
        <end position="249"/>
    </location>
</feature>
<dbReference type="RefSeq" id="WP_062997420.1">
    <property type="nucleotide sequence ID" value="NZ_BMMH01000005.1"/>
</dbReference>
<proteinExistence type="predicted"/>
<dbReference type="AlphaFoldDB" id="A0A917VU21"/>
<dbReference type="InterPro" id="IPR000403">
    <property type="entry name" value="PI3/4_kinase_cat_dom"/>
</dbReference>
<keyword evidence="3" id="KW-1185">Reference proteome</keyword>
<evidence type="ECO:0000313" key="2">
    <source>
        <dbReference type="EMBL" id="GGL14181.1"/>
    </source>
</evidence>
<evidence type="ECO:0000313" key="3">
    <source>
        <dbReference type="Proteomes" id="UP000638263"/>
    </source>
</evidence>
<evidence type="ECO:0000259" key="1">
    <source>
        <dbReference type="Pfam" id="PF00454"/>
    </source>
</evidence>
<name>A0A917VU21_9NOCA</name>
<reference evidence="2" key="1">
    <citation type="journal article" date="2014" name="Int. J. Syst. Evol. Microbiol.">
        <title>Complete genome sequence of Corynebacterium casei LMG S-19264T (=DSM 44701T), isolated from a smear-ripened cheese.</title>
        <authorList>
            <consortium name="US DOE Joint Genome Institute (JGI-PGF)"/>
            <person name="Walter F."/>
            <person name="Albersmeier A."/>
            <person name="Kalinowski J."/>
            <person name="Ruckert C."/>
        </authorList>
    </citation>
    <scope>NUCLEOTIDE SEQUENCE</scope>
    <source>
        <strain evidence="2">CGMCC 4.3508</strain>
    </source>
</reference>
<dbReference type="Proteomes" id="UP000638263">
    <property type="component" value="Unassembled WGS sequence"/>
</dbReference>
<accession>A0A917VU21</accession>
<organism evidence="2 3">
    <name type="scientific">Nocardia jinanensis</name>
    <dbReference type="NCBI Taxonomy" id="382504"/>
    <lineage>
        <taxon>Bacteria</taxon>
        <taxon>Bacillati</taxon>
        <taxon>Actinomycetota</taxon>
        <taxon>Actinomycetes</taxon>
        <taxon>Mycobacteriales</taxon>
        <taxon>Nocardiaceae</taxon>
        <taxon>Nocardia</taxon>
    </lineage>
</organism>
<dbReference type="EMBL" id="BMMH01000005">
    <property type="protein sequence ID" value="GGL14181.1"/>
    <property type="molecule type" value="Genomic_DNA"/>
</dbReference>